<dbReference type="EMBL" id="CP056070">
    <property type="protein sequence ID" value="UKK01165.2"/>
    <property type="molecule type" value="Genomic_DNA"/>
</dbReference>
<sequence>MAYRILLEFNILRFMPGIAQRKFSTSSFLQSRLQTIRDRAVRQQIEWIRATNPIKNANRTDTTTYRERCKIPFNLPAQEQEDESEELMDDINVNKYEGKLEQMDIEHFGKITAEHGDVLKEGADCLIVPIPPNLTPHCGFGMKILNLGGKRLITALVQRSKLIISERIKELESVKSTFKEAEDYKKALLKARTLQLGDVILTPTFGAAKSTLLAFMITPYYWQRNSREASVKLRETVKKCLESLNFLKISNVLMTHVGESLHGYRPRDGCEIMVEEAYECILQLDRIVPNYYLRSVRFMDKDLEASRTFAHAIYKMRQEKIPEHQVVPAPVYYSRKSARIIEIDESVLKFSSQYRKITYKKHSVVRRSKRLHYLRNLKPFMWRGASKLYEPPPFLLYKLTGNPSAFQLPPRPYYKKGISHRLFPFYSNGVKSMKMSGSGRWVGTPKKKDIYTTNLQNK</sequence>
<evidence type="ECO:0000313" key="1">
    <source>
        <dbReference type="EMBL" id="UKK01165.2"/>
    </source>
</evidence>
<gene>
    <name evidence="1" type="ORF">MACK_001978</name>
</gene>
<proteinExistence type="predicted"/>
<dbReference type="InterPro" id="IPR043472">
    <property type="entry name" value="Macro_dom-like"/>
</dbReference>
<dbReference type="AlphaFoldDB" id="A0A976QV07"/>
<dbReference type="Gene3D" id="3.40.220.10">
    <property type="entry name" value="Leucine Aminopeptidase, subunit E, domain 1"/>
    <property type="match status" value="1"/>
</dbReference>
<reference evidence="1" key="1">
    <citation type="submission" date="2022-07" db="EMBL/GenBank/DDBJ databases">
        <title>Evaluation of T. orientalis genome assembly methods using nanopore sequencing and analysis of variation between genomes.</title>
        <authorList>
            <person name="Yam J."/>
            <person name="Micallef M.L."/>
            <person name="Liu M."/>
            <person name="Djordjevic S.P."/>
            <person name="Bogema D.R."/>
            <person name="Jenkins C."/>
        </authorList>
    </citation>
    <scope>NUCLEOTIDE SEQUENCE</scope>
    <source>
        <strain evidence="1">Goon Nure</strain>
    </source>
</reference>
<protein>
    <recommendedName>
        <fullName evidence="3">Macro domain-containing protein</fullName>
    </recommendedName>
</protein>
<name>A0A976QV07_THEOR</name>
<accession>A0A976QV07</accession>
<dbReference type="SUPFAM" id="SSF52949">
    <property type="entry name" value="Macro domain-like"/>
    <property type="match status" value="1"/>
</dbReference>
<evidence type="ECO:0008006" key="3">
    <source>
        <dbReference type="Google" id="ProtNLM"/>
    </source>
</evidence>
<organism evidence="1 2">
    <name type="scientific">Theileria orientalis</name>
    <dbReference type="NCBI Taxonomy" id="68886"/>
    <lineage>
        <taxon>Eukaryota</taxon>
        <taxon>Sar</taxon>
        <taxon>Alveolata</taxon>
        <taxon>Apicomplexa</taxon>
        <taxon>Aconoidasida</taxon>
        <taxon>Piroplasmida</taxon>
        <taxon>Theileriidae</taxon>
        <taxon>Theileria</taxon>
    </lineage>
</organism>
<evidence type="ECO:0000313" key="2">
    <source>
        <dbReference type="Proteomes" id="UP000244811"/>
    </source>
</evidence>
<dbReference type="Proteomes" id="UP000244811">
    <property type="component" value="Chromosome 3"/>
</dbReference>